<evidence type="ECO:0000259" key="7">
    <source>
        <dbReference type="Pfam" id="PF00135"/>
    </source>
</evidence>
<dbReference type="OrthoDB" id="3200163at2759"/>
<feature type="compositionally biased region" description="Acidic residues" evidence="5">
    <location>
        <begin position="604"/>
        <end position="622"/>
    </location>
</feature>
<sequence length="654" mass="74395">MKTLTLLLTVIVINQCFCDETIEVSLKQGVVVGKVEKTLMKNEQFYTFKGIPFAEPPVGELRFLPPKPHEGWEGNLKAFKNKPTCMQLSIRSRNREDTGISGSEDCLYISVFTPDVKGYAPVVVFDYNDNFRTGYNGTDNYAHDFFVEEGVVVVTISHRFSVFGYLTTEDDVIKGNSGIRDYILGLEWVKDNIKEFGGDSSRVTLMGSYGGAVMAEMLLYSEKAKGLFSAAILQSGTTRERVFYYDNPRRKAFKLGEVLNITTEDSKELLEGLQKIDAEKLYLSLTETLVDDDEEVYRAGVFPYSPTIEHTDDAIITSLPEDGKIVNDVPLIIGFNSREGIDLISHIIFEPRVLDSKLEETLLRLPLRTNFKFDSNSSIFEEARKEILEFYFQDKSLHYGNILEFGDYVGDNFKGIPIDFAARELAKSLSSSVYYYVFDFRGQLNENSQYMTTQARSTIRHEGATICDELCYMLVCSRIRKTYENTLKMASVQREIKVLKRLVRMWTNFAKTRNPTPEADDNILKGFSWKPIGKEPEPNYLHITKNLRMETNPLGERRHFWDKFLDKYSKLAFNGIVTGDATGKPIQTEVVEEIAVEEIVVEEPDLEDDEEEEGAVEETAEERDERTGGVTVIDDAIPNEEFEAFAPDAVHVEL</sequence>
<protein>
    <recommendedName>
        <fullName evidence="7">Carboxylesterase type B domain-containing protein</fullName>
    </recommendedName>
</protein>
<evidence type="ECO:0000256" key="3">
    <source>
        <dbReference type="ARBA" id="ARBA00022801"/>
    </source>
</evidence>
<feature type="chain" id="PRO_5040483138" description="Carboxylesterase type B domain-containing protein" evidence="6">
    <location>
        <begin position="19"/>
        <end position="654"/>
    </location>
</feature>
<dbReference type="Gene3D" id="3.40.50.1820">
    <property type="entry name" value="alpha/beta hydrolase"/>
    <property type="match status" value="1"/>
</dbReference>
<dbReference type="InterPro" id="IPR029058">
    <property type="entry name" value="AB_hydrolase_fold"/>
</dbReference>
<dbReference type="AlphaFoldDB" id="A0A9P0BKS9"/>
<dbReference type="GO" id="GO:0052689">
    <property type="term" value="F:carboxylic ester hydrolase activity"/>
    <property type="evidence" value="ECO:0007669"/>
    <property type="project" value="UniProtKB-KW"/>
</dbReference>
<accession>A0A9P0BKS9</accession>
<evidence type="ECO:0000256" key="2">
    <source>
        <dbReference type="ARBA" id="ARBA00022487"/>
    </source>
</evidence>
<proteinExistence type="inferred from homology"/>
<dbReference type="Pfam" id="PF00135">
    <property type="entry name" value="COesterase"/>
    <property type="match status" value="1"/>
</dbReference>
<keyword evidence="6" id="KW-0732">Signal</keyword>
<evidence type="ECO:0000313" key="8">
    <source>
        <dbReference type="EMBL" id="CAH0590429.1"/>
    </source>
</evidence>
<dbReference type="EMBL" id="LR824021">
    <property type="protein sequence ID" value="CAH0590429.1"/>
    <property type="molecule type" value="Genomic_DNA"/>
</dbReference>
<dbReference type="PROSITE" id="PS00941">
    <property type="entry name" value="CARBOXYLESTERASE_B_2"/>
    <property type="match status" value="1"/>
</dbReference>
<dbReference type="PANTHER" id="PTHR43142:SF1">
    <property type="entry name" value="CARBOXYLIC ESTER HYDROLASE"/>
    <property type="match status" value="1"/>
</dbReference>
<evidence type="ECO:0000256" key="6">
    <source>
        <dbReference type="SAM" id="SignalP"/>
    </source>
</evidence>
<evidence type="ECO:0000256" key="5">
    <source>
        <dbReference type="SAM" id="MobiDB-lite"/>
    </source>
</evidence>
<reference evidence="8" key="1">
    <citation type="submission" date="2021-12" db="EMBL/GenBank/DDBJ databases">
        <authorList>
            <person name="King R."/>
        </authorList>
    </citation>
    <scope>NUCLEOTIDE SEQUENCE</scope>
</reference>
<organism evidence="8 9">
    <name type="scientific">Chrysodeixis includens</name>
    <name type="common">Soybean looper</name>
    <name type="synonym">Pseudoplusia includens</name>
    <dbReference type="NCBI Taxonomy" id="689277"/>
    <lineage>
        <taxon>Eukaryota</taxon>
        <taxon>Metazoa</taxon>
        <taxon>Ecdysozoa</taxon>
        <taxon>Arthropoda</taxon>
        <taxon>Hexapoda</taxon>
        <taxon>Insecta</taxon>
        <taxon>Pterygota</taxon>
        <taxon>Neoptera</taxon>
        <taxon>Endopterygota</taxon>
        <taxon>Lepidoptera</taxon>
        <taxon>Glossata</taxon>
        <taxon>Ditrysia</taxon>
        <taxon>Noctuoidea</taxon>
        <taxon>Noctuidae</taxon>
        <taxon>Plusiinae</taxon>
        <taxon>Chrysodeixis</taxon>
    </lineage>
</organism>
<comment type="similarity">
    <text evidence="1">Belongs to the type-B carboxylesterase/lipase family.</text>
</comment>
<feature type="signal peptide" evidence="6">
    <location>
        <begin position="1"/>
        <end position="18"/>
    </location>
</feature>
<dbReference type="InterPro" id="IPR019819">
    <property type="entry name" value="Carboxylesterase_B_CS"/>
</dbReference>
<gene>
    <name evidence="8" type="ORF">CINC_LOCUS4939</name>
</gene>
<dbReference type="PANTHER" id="PTHR43142">
    <property type="entry name" value="CARBOXYLIC ESTER HYDROLASE"/>
    <property type="match status" value="1"/>
</dbReference>
<feature type="domain" description="Carboxylesterase type B" evidence="7">
    <location>
        <begin position="23"/>
        <end position="561"/>
    </location>
</feature>
<dbReference type="SUPFAM" id="SSF53474">
    <property type="entry name" value="alpha/beta-Hydrolases"/>
    <property type="match status" value="1"/>
</dbReference>
<keyword evidence="2" id="KW-0719">Serine esterase</keyword>
<keyword evidence="4" id="KW-0325">Glycoprotein</keyword>
<dbReference type="InterPro" id="IPR002018">
    <property type="entry name" value="CarbesteraseB"/>
</dbReference>
<name>A0A9P0BKS9_CHRIL</name>
<feature type="region of interest" description="Disordered" evidence="5">
    <location>
        <begin position="604"/>
        <end position="628"/>
    </location>
</feature>
<keyword evidence="3" id="KW-0378">Hydrolase</keyword>
<dbReference type="Proteomes" id="UP001154114">
    <property type="component" value="Chromosome 18"/>
</dbReference>
<evidence type="ECO:0000313" key="9">
    <source>
        <dbReference type="Proteomes" id="UP001154114"/>
    </source>
</evidence>
<evidence type="ECO:0000256" key="1">
    <source>
        <dbReference type="ARBA" id="ARBA00005964"/>
    </source>
</evidence>
<evidence type="ECO:0000256" key="4">
    <source>
        <dbReference type="ARBA" id="ARBA00023180"/>
    </source>
</evidence>
<keyword evidence="9" id="KW-1185">Reference proteome</keyword>